<organism evidence="4 5">
    <name type="scientific">Fulvimarina manganoxydans</name>
    <dbReference type="NCBI Taxonomy" id="937218"/>
    <lineage>
        <taxon>Bacteria</taxon>
        <taxon>Pseudomonadati</taxon>
        <taxon>Pseudomonadota</taxon>
        <taxon>Alphaproteobacteria</taxon>
        <taxon>Hyphomicrobiales</taxon>
        <taxon>Aurantimonadaceae</taxon>
        <taxon>Fulvimarina</taxon>
    </lineage>
</organism>
<reference evidence="4 5" key="1">
    <citation type="submission" date="2017-04" db="EMBL/GenBank/DDBJ databases">
        <authorList>
            <person name="Afonso C.L."/>
            <person name="Miller P.J."/>
            <person name="Scott M.A."/>
            <person name="Spackman E."/>
            <person name="Goraichik I."/>
            <person name="Dimitrov K.M."/>
            <person name="Suarez D.L."/>
            <person name="Swayne D.E."/>
        </authorList>
    </citation>
    <scope>NUCLEOTIDE SEQUENCE [LARGE SCALE GENOMIC DNA]</scope>
    <source>
        <strain evidence="4 5">CGMCC 1.10972</strain>
    </source>
</reference>
<dbReference type="Proteomes" id="UP000192656">
    <property type="component" value="Unassembled WGS sequence"/>
</dbReference>
<dbReference type="InterPro" id="IPR000086">
    <property type="entry name" value="NUDIX_hydrolase_dom"/>
</dbReference>
<dbReference type="EMBL" id="FWXR01000003">
    <property type="protein sequence ID" value="SMC50359.1"/>
    <property type="molecule type" value="Genomic_DNA"/>
</dbReference>
<name>A0A1W1ZPL5_9HYPH</name>
<evidence type="ECO:0000313" key="4">
    <source>
        <dbReference type="EMBL" id="SMC50359.1"/>
    </source>
</evidence>
<evidence type="ECO:0000313" key="5">
    <source>
        <dbReference type="Proteomes" id="UP000192656"/>
    </source>
</evidence>
<dbReference type="STRING" id="937218.SAMN06297251_10323"/>
<dbReference type="Pfam" id="PF00293">
    <property type="entry name" value="NUDIX"/>
    <property type="match status" value="1"/>
</dbReference>
<dbReference type="PROSITE" id="PS00893">
    <property type="entry name" value="NUDIX_BOX"/>
    <property type="match status" value="1"/>
</dbReference>
<sequence length="154" mass="16542">MTTACADIKVAAVMLFDADGRMLLVRKRGTRCFMQPGGKAEPGESFRHAACRELHEEIGLQLSPEDLIDCGVYSAEAANEPGSQVVAHVFAAFCITTVKAAAEIEELVWIDPGQPANLRLAPLTANSIYTLARGFDVSSLPGMPHRDKPEASTN</sequence>
<gene>
    <name evidence="4" type="ORF">SAMN06297251_10323</name>
</gene>
<dbReference type="PANTHER" id="PTHR43046">
    <property type="entry name" value="GDP-MANNOSE MANNOSYL HYDROLASE"/>
    <property type="match status" value="1"/>
</dbReference>
<dbReference type="SUPFAM" id="SSF55811">
    <property type="entry name" value="Nudix"/>
    <property type="match status" value="1"/>
</dbReference>
<dbReference type="PANTHER" id="PTHR43046:SF2">
    <property type="entry name" value="8-OXO-DGTP DIPHOSPHATASE-RELATED"/>
    <property type="match status" value="1"/>
</dbReference>
<dbReference type="GO" id="GO:0016787">
    <property type="term" value="F:hydrolase activity"/>
    <property type="evidence" value="ECO:0007669"/>
    <property type="project" value="UniProtKB-KW"/>
</dbReference>
<dbReference type="InterPro" id="IPR020084">
    <property type="entry name" value="NUDIX_hydrolase_CS"/>
</dbReference>
<keyword evidence="2" id="KW-0378">Hydrolase</keyword>
<dbReference type="PROSITE" id="PS51462">
    <property type="entry name" value="NUDIX"/>
    <property type="match status" value="1"/>
</dbReference>
<dbReference type="RefSeq" id="WP_244556796.1">
    <property type="nucleotide sequence ID" value="NZ_FWXR01000003.1"/>
</dbReference>
<comment type="cofactor">
    <cofactor evidence="1">
        <name>Mg(2+)</name>
        <dbReference type="ChEBI" id="CHEBI:18420"/>
    </cofactor>
</comment>
<evidence type="ECO:0000256" key="2">
    <source>
        <dbReference type="ARBA" id="ARBA00022801"/>
    </source>
</evidence>
<dbReference type="InterPro" id="IPR015797">
    <property type="entry name" value="NUDIX_hydrolase-like_dom_sf"/>
</dbReference>
<evidence type="ECO:0000256" key="1">
    <source>
        <dbReference type="ARBA" id="ARBA00001946"/>
    </source>
</evidence>
<evidence type="ECO:0000259" key="3">
    <source>
        <dbReference type="PROSITE" id="PS51462"/>
    </source>
</evidence>
<dbReference type="AlphaFoldDB" id="A0A1W1ZPL5"/>
<dbReference type="Gene3D" id="3.90.79.10">
    <property type="entry name" value="Nucleoside Triphosphate Pyrophosphohydrolase"/>
    <property type="match status" value="1"/>
</dbReference>
<accession>A0A1W1ZPL5</accession>
<proteinExistence type="predicted"/>
<protein>
    <submittedName>
        <fullName evidence="4">8-oxo-dGTP pyrophosphatase MutT, NUDIX family</fullName>
    </submittedName>
</protein>
<dbReference type="CDD" id="cd04690">
    <property type="entry name" value="NUDIX_Hydrolase"/>
    <property type="match status" value="1"/>
</dbReference>
<keyword evidence="5" id="KW-1185">Reference proteome</keyword>
<feature type="domain" description="Nudix hydrolase" evidence="3">
    <location>
        <begin position="6"/>
        <end position="137"/>
    </location>
</feature>